<reference evidence="4" key="1">
    <citation type="submission" date="2012-09" db="EMBL/GenBank/DDBJ databases">
        <authorList>
            <person name="Martin A.A."/>
        </authorList>
    </citation>
    <scope>NUCLEOTIDE SEQUENCE</scope>
</reference>
<dbReference type="PROSITE" id="PS00109">
    <property type="entry name" value="PROTEIN_KINASE_TYR"/>
    <property type="match status" value="1"/>
</dbReference>
<dbReference type="PROSITE" id="PS50011">
    <property type="entry name" value="PROTEIN_KINASE_DOM"/>
    <property type="match status" value="1"/>
</dbReference>
<keyword evidence="1" id="KW-0547">Nucleotide-binding</keyword>
<dbReference type="InterPro" id="IPR001245">
    <property type="entry name" value="Ser-Thr/Tyr_kinase_cat_dom"/>
</dbReference>
<evidence type="ECO:0000259" key="3">
    <source>
        <dbReference type="PROSITE" id="PS50011"/>
    </source>
</evidence>
<keyword evidence="4" id="KW-1185">Reference proteome</keyword>
<dbReference type="STRING" id="6313.A0A0K0DPZ2"/>
<accession>A0A0K0DPZ2</accession>
<dbReference type="InterPro" id="IPR036860">
    <property type="entry name" value="SH2_dom_sf"/>
</dbReference>
<reference evidence="5" key="2">
    <citation type="submission" date="2017-02" db="UniProtKB">
        <authorList>
            <consortium name="WormBaseParasite"/>
        </authorList>
    </citation>
    <scope>IDENTIFICATION</scope>
</reference>
<dbReference type="Pfam" id="PF07714">
    <property type="entry name" value="PK_Tyr_Ser-Thr"/>
    <property type="match status" value="1"/>
</dbReference>
<dbReference type="AlphaFoldDB" id="A0A0K0DPZ2"/>
<dbReference type="Gene3D" id="3.30.200.20">
    <property type="entry name" value="Phosphorylase Kinase, domain 1"/>
    <property type="match status" value="1"/>
</dbReference>
<dbReference type="InterPro" id="IPR050198">
    <property type="entry name" value="Non-receptor_tyrosine_kinases"/>
</dbReference>
<dbReference type="InterPro" id="IPR008266">
    <property type="entry name" value="Tyr_kinase_AS"/>
</dbReference>
<dbReference type="Proteomes" id="UP000035642">
    <property type="component" value="Unassembled WGS sequence"/>
</dbReference>
<dbReference type="GO" id="GO:0005524">
    <property type="term" value="F:ATP binding"/>
    <property type="evidence" value="ECO:0007669"/>
    <property type="project" value="UniProtKB-KW"/>
</dbReference>
<protein>
    <submittedName>
        <fullName evidence="5">Non-specific protein-tyrosine kinase</fullName>
    </submittedName>
</protein>
<dbReference type="WBParaSite" id="ACAC_0001383101-mRNA-1">
    <property type="protein sequence ID" value="ACAC_0001383101-mRNA-1"/>
    <property type="gene ID" value="ACAC_0001383101"/>
</dbReference>
<dbReference type="InterPro" id="IPR000719">
    <property type="entry name" value="Prot_kinase_dom"/>
</dbReference>
<name>A0A0K0DPZ2_ANGCA</name>
<dbReference type="InterPro" id="IPR011009">
    <property type="entry name" value="Kinase-like_dom_sf"/>
</dbReference>
<feature type="domain" description="Protein kinase" evidence="3">
    <location>
        <begin position="127"/>
        <end position="319"/>
    </location>
</feature>
<dbReference type="GO" id="GO:0004672">
    <property type="term" value="F:protein kinase activity"/>
    <property type="evidence" value="ECO:0007669"/>
    <property type="project" value="InterPro"/>
</dbReference>
<dbReference type="PANTHER" id="PTHR24418">
    <property type="entry name" value="TYROSINE-PROTEIN KINASE"/>
    <property type="match status" value="1"/>
</dbReference>
<evidence type="ECO:0000256" key="2">
    <source>
        <dbReference type="ARBA" id="ARBA00022840"/>
    </source>
</evidence>
<dbReference type="SUPFAM" id="SSF55550">
    <property type="entry name" value="SH2 domain"/>
    <property type="match status" value="1"/>
</dbReference>
<evidence type="ECO:0000313" key="4">
    <source>
        <dbReference type="Proteomes" id="UP000035642"/>
    </source>
</evidence>
<keyword evidence="2" id="KW-0067">ATP-binding</keyword>
<dbReference type="Gene3D" id="1.10.510.10">
    <property type="entry name" value="Transferase(Phosphotransferase) domain 1"/>
    <property type="match status" value="1"/>
</dbReference>
<sequence>MFVERVCRSRTNLLATSKPRSGGSFRRDIMHLLDQSNCDLWYVRHQRTGNTGYVPRNFVYAGKIPRNPNNSSKGNFLIRGPRGFRRYSRRPFGTLQEFVAYYSEMVDGLYYLSHDTQQNWEIPRNQLQLKRELGEGNFGDVWYGKWRGIVEVAIMTMKPGTMSPEQYDHPNLVELYAVCTREEPFCIIMNYMSSLGIQALVDLATQNANGMMYLEERKLVHRDMAAGNVLVGEKISGVPVVKVADFGLARKLMEEAKFPIKWTALEAATCDVWSYRMVLYELMTKGQLPYLSMQNREVVKQMEIGCRLPMPRGCSERFG</sequence>
<proteinExistence type="predicted"/>
<organism evidence="4 5">
    <name type="scientific">Angiostrongylus cantonensis</name>
    <name type="common">Rat lungworm</name>
    <dbReference type="NCBI Taxonomy" id="6313"/>
    <lineage>
        <taxon>Eukaryota</taxon>
        <taxon>Metazoa</taxon>
        <taxon>Ecdysozoa</taxon>
        <taxon>Nematoda</taxon>
        <taxon>Chromadorea</taxon>
        <taxon>Rhabditida</taxon>
        <taxon>Rhabditina</taxon>
        <taxon>Rhabditomorpha</taxon>
        <taxon>Strongyloidea</taxon>
        <taxon>Metastrongylidae</taxon>
        <taxon>Angiostrongylus</taxon>
    </lineage>
</organism>
<dbReference type="Gene3D" id="2.30.30.40">
    <property type="entry name" value="SH3 Domains"/>
    <property type="match status" value="1"/>
</dbReference>
<dbReference type="SUPFAM" id="SSF56112">
    <property type="entry name" value="Protein kinase-like (PK-like)"/>
    <property type="match status" value="1"/>
</dbReference>
<evidence type="ECO:0000313" key="5">
    <source>
        <dbReference type="WBParaSite" id="ACAC_0001383101-mRNA-1"/>
    </source>
</evidence>
<evidence type="ECO:0000256" key="1">
    <source>
        <dbReference type="ARBA" id="ARBA00022741"/>
    </source>
</evidence>